<dbReference type="VEuPathDB" id="FungiDB:FUN_016001"/>
<evidence type="ECO:0000313" key="2">
    <source>
        <dbReference type="Proteomes" id="UP000234323"/>
    </source>
</evidence>
<accession>A0A2I1H924</accession>
<reference evidence="1 2" key="1">
    <citation type="submission" date="2015-10" db="EMBL/GenBank/DDBJ databases">
        <title>Genome analyses suggest a sexual origin of heterokaryosis in a supposedly ancient asexual fungus.</title>
        <authorList>
            <person name="Ropars J."/>
            <person name="Sedzielewska K."/>
            <person name="Noel J."/>
            <person name="Charron P."/>
            <person name="Farinelli L."/>
            <person name="Marton T."/>
            <person name="Kruger M."/>
            <person name="Pelin A."/>
            <person name="Brachmann A."/>
            <person name="Corradi N."/>
        </authorList>
    </citation>
    <scope>NUCLEOTIDE SEQUENCE [LARGE SCALE GENOMIC DNA]</scope>
    <source>
        <strain evidence="1 2">A4</strain>
    </source>
</reference>
<name>A0A2I1H924_9GLOM</name>
<organism evidence="1 2">
    <name type="scientific">Rhizophagus irregularis</name>
    <dbReference type="NCBI Taxonomy" id="588596"/>
    <lineage>
        <taxon>Eukaryota</taxon>
        <taxon>Fungi</taxon>
        <taxon>Fungi incertae sedis</taxon>
        <taxon>Mucoromycota</taxon>
        <taxon>Glomeromycotina</taxon>
        <taxon>Glomeromycetes</taxon>
        <taxon>Glomerales</taxon>
        <taxon>Glomeraceae</taxon>
        <taxon>Rhizophagus</taxon>
    </lineage>
</organism>
<proteinExistence type="predicted"/>
<evidence type="ECO:0000313" key="1">
    <source>
        <dbReference type="EMBL" id="PKY55381.1"/>
    </source>
</evidence>
<sequence>MSSNNFIKIDWSSASQHSFIQLGDIITSQKNSDNLLHNTESIHELTTEEIFILDIDDIYSFTYSTLYYEEPELEDTYSIEDYVKSLCNDTAVEEITLRRDYTPLPSAPPSPLVTQEVIVRRDNTSSPLPFASPSDIQVKVSQEKVISERDNLASPFPSSLPDVVNTPVDTSPPPLEIISSRISSVAKPSLKVSFSKFHVTRPNRAGYNKIYEIRRSRSFFFELNDLPQNTNEIHLKIHTNDYHMKTTLLVIRTQAQCRMTNIGLVVCSRIFFPYKELFLTKFNKNIFLL</sequence>
<dbReference type="AlphaFoldDB" id="A0A2I1H924"/>
<dbReference type="EMBL" id="LLXI01001840">
    <property type="protein sequence ID" value="PKY55381.1"/>
    <property type="molecule type" value="Genomic_DNA"/>
</dbReference>
<dbReference type="Proteomes" id="UP000234323">
    <property type="component" value="Unassembled WGS sequence"/>
</dbReference>
<keyword evidence="2" id="KW-1185">Reference proteome</keyword>
<comment type="caution">
    <text evidence="1">The sequence shown here is derived from an EMBL/GenBank/DDBJ whole genome shotgun (WGS) entry which is preliminary data.</text>
</comment>
<gene>
    <name evidence="1" type="ORF">RhiirA4_474790</name>
</gene>
<protein>
    <submittedName>
        <fullName evidence="1">Uncharacterized protein</fullName>
    </submittedName>
</protein>